<dbReference type="Proteomes" id="UP000236197">
    <property type="component" value="Unassembled WGS sequence"/>
</dbReference>
<dbReference type="OrthoDB" id="9799921at2"/>
<evidence type="ECO:0000313" key="3">
    <source>
        <dbReference type="Proteomes" id="UP000236197"/>
    </source>
</evidence>
<gene>
    <name evidence="2" type="ORF">C2L71_10290</name>
</gene>
<evidence type="ECO:0000313" key="2">
    <source>
        <dbReference type="EMBL" id="PNV67033.1"/>
    </source>
</evidence>
<comment type="caution">
    <text evidence="2">The sequence shown here is derived from an EMBL/GenBank/DDBJ whole genome shotgun (WGS) entry which is preliminary data.</text>
</comment>
<dbReference type="NCBIfam" id="TIGR04274">
    <property type="entry name" value="hypoxanDNAglyco"/>
    <property type="match status" value="1"/>
</dbReference>
<sequence length="168" mass="18337">MGGPNRITHPLKPIFDERSRALVLGTIPSPASRTAGFYYGHPQNRFWKVLAALFAEPEPRTIEERTAFLVTHGIALWDVLSSCTIEGASDASIANPVPNDLSVIINAAPVRTVFTTGAKASALYRRFNAPLLEQLPHIALPSTSPANARMRLADLVEAYRPLQNALRP</sequence>
<proteinExistence type="predicted"/>
<dbReference type="AlphaFoldDB" id="A0A2K2U9N2"/>
<feature type="domain" description="Uracil-DNA glycosylase-like" evidence="1">
    <location>
        <begin position="12"/>
        <end position="160"/>
    </location>
</feature>
<dbReference type="Pfam" id="PF03167">
    <property type="entry name" value="UDG"/>
    <property type="match status" value="1"/>
</dbReference>
<accession>A0A2K2U9N2</accession>
<keyword evidence="3" id="KW-1185">Reference proteome</keyword>
<evidence type="ECO:0000259" key="1">
    <source>
        <dbReference type="SMART" id="SM00986"/>
    </source>
</evidence>
<dbReference type="CDD" id="cd10032">
    <property type="entry name" value="UDG-F6_HDG"/>
    <property type="match status" value="1"/>
</dbReference>
<name>A0A2K2U9N2_9ACTN</name>
<dbReference type="RefSeq" id="WP_103265669.1">
    <property type="nucleotide sequence ID" value="NZ_CABMLE010000014.1"/>
</dbReference>
<dbReference type="SUPFAM" id="SSF52141">
    <property type="entry name" value="Uracil-DNA glycosylase-like"/>
    <property type="match status" value="1"/>
</dbReference>
<dbReference type="SMART" id="SM00987">
    <property type="entry name" value="UreE_C"/>
    <property type="match status" value="1"/>
</dbReference>
<dbReference type="SMART" id="SM00986">
    <property type="entry name" value="UDG"/>
    <property type="match status" value="1"/>
</dbReference>
<dbReference type="InterPro" id="IPR026353">
    <property type="entry name" value="Hypoxan-DNA_Glyclase"/>
</dbReference>
<protein>
    <submittedName>
        <fullName evidence="2">DNA-deoxyinosine glycosylase</fullName>
    </submittedName>
</protein>
<dbReference type="EMBL" id="PPEK01000014">
    <property type="protein sequence ID" value="PNV67033.1"/>
    <property type="molecule type" value="Genomic_DNA"/>
</dbReference>
<dbReference type="InterPro" id="IPR005122">
    <property type="entry name" value="Uracil-DNA_glycosylase-like"/>
</dbReference>
<dbReference type="InterPro" id="IPR036895">
    <property type="entry name" value="Uracil-DNA_glycosylase-like_sf"/>
</dbReference>
<reference evidence="3" key="1">
    <citation type="submission" date="2018-01" db="EMBL/GenBank/DDBJ databases">
        <title>Rubneribacter badeniensis gen. nov., sp. nov., and Colonibacter rubneri, gen. nov., sp. nov., WGS of new members of the Eggerthellaceae.</title>
        <authorList>
            <person name="Danylec N."/>
            <person name="Stoll D.A."/>
            <person name="Doetsch A."/>
            <person name="Kulling S.E."/>
            <person name="Huch M."/>
        </authorList>
    </citation>
    <scope>NUCLEOTIDE SEQUENCE [LARGE SCALE GENOMIC DNA]</scope>
    <source>
        <strain evidence="3">ResAG-96</strain>
    </source>
</reference>
<organism evidence="2 3">
    <name type="scientific">Enteroscipio rubneri</name>
    <dbReference type="NCBI Taxonomy" id="2070686"/>
    <lineage>
        <taxon>Bacteria</taxon>
        <taxon>Bacillati</taxon>
        <taxon>Actinomycetota</taxon>
        <taxon>Coriobacteriia</taxon>
        <taxon>Eggerthellales</taxon>
        <taxon>Eggerthellaceae</taxon>
        <taxon>Enteroscipio</taxon>
    </lineage>
</organism>
<dbReference type="Gene3D" id="3.40.470.10">
    <property type="entry name" value="Uracil-DNA glycosylase-like domain"/>
    <property type="match status" value="1"/>
</dbReference>